<evidence type="ECO:0000256" key="4">
    <source>
        <dbReference type="ARBA" id="ARBA00009000"/>
    </source>
</evidence>
<dbReference type="OrthoDB" id="9800174at2"/>
<sequence length="643" mass="75024">MVQVSVPSDHDIYLFHEGNLFHSYKMLGAHIVEEKERKGVRFSVWAPHAKRVSVVGNFNHWNGNSHPMKPVEQSGVWTLFIPELQEGELYKYEIHTPHGEVTLKADPYAFYSELRPNTASVVCSLEGYEWNDSKWFAKKKKEDIYHQPMLVYEVHLGSWKKKPDGEFYTYRELADELVDYAADLGYTHIEILPILEHPFDRSWGYQVTGFYSVTSRYGTPQDFMYFVDKCHEKEIGVILDWVPAHFCKDAHGLGKFDGTPLYEPTDERIAERVNWGTYSFDYSKPEVVSFLISNALFWMDVYHIDGLRVDAVSSMIYLNHEANNQYVVKNKFGGFENLEAIEFIKNLNKAVFAEHPHSLMIAEESTAWPNVSAPTDIGGLGFNYKWNMGWMNDMLRYMETDTIHRGSHHNLVTFSFLYAFSENYILPFSHDEVVHGKRSLLNKMPGDYWQKFANLRALYGYMMAHPGKKLLFMGGEFGQFDEWKDLTELDWMLFDYDMHKKMFDYVKELNAFYKETRSLWRLDHEPEGFEWINPDDHSQNVVTFIRRGKRKGDYCVVVCNFSPQVYYDYRIGVPTQGFYEEVFNSDAERFGGSGQLNEGKIKVEKEPYNNQPYSASVKIPPLAVTILKKVTKTSKKRTRKEST</sequence>
<dbReference type="NCBIfam" id="TIGR01515">
    <property type="entry name" value="branching_enzym"/>
    <property type="match status" value="1"/>
</dbReference>
<dbReference type="Gene3D" id="3.20.20.80">
    <property type="entry name" value="Glycosidases"/>
    <property type="match status" value="1"/>
</dbReference>
<evidence type="ECO:0000256" key="11">
    <source>
        <dbReference type="PIRSR" id="PIRSR000463-1"/>
    </source>
</evidence>
<dbReference type="InterPro" id="IPR006047">
    <property type="entry name" value="GH13_cat_dom"/>
</dbReference>
<dbReference type="InterPro" id="IPR044143">
    <property type="entry name" value="GlgB_N_E_set_prok"/>
</dbReference>
<dbReference type="InterPro" id="IPR014756">
    <property type="entry name" value="Ig_E-set"/>
</dbReference>
<dbReference type="HAMAP" id="MF_00685">
    <property type="entry name" value="GlgB"/>
    <property type="match status" value="1"/>
</dbReference>
<evidence type="ECO:0000313" key="13">
    <source>
        <dbReference type="EMBL" id="RBW71629.1"/>
    </source>
</evidence>
<comment type="catalytic activity">
    <reaction evidence="1 10">
        <text>Transfers a segment of a (1-&gt;4)-alpha-D-glucan chain to a primary hydroxy group in a similar glucan chain.</text>
        <dbReference type="EC" id="2.4.1.18"/>
    </reaction>
</comment>
<dbReference type="GO" id="GO:0043169">
    <property type="term" value="F:cation binding"/>
    <property type="evidence" value="ECO:0007669"/>
    <property type="project" value="InterPro"/>
</dbReference>
<keyword evidence="5 10" id="KW-0321">Glycogen metabolism</keyword>
<feature type="active site" description="Proton donor" evidence="10 11">
    <location>
        <position position="363"/>
    </location>
</feature>
<dbReference type="CDD" id="cd11322">
    <property type="entry name" value="AmyAc_Glg_BE"/>
    <property type="match status" value="1"/>
</dbReference>
<keyword evidence="9 10" id="KW-0119">Carbohydrate metabolism</keyword>
<evidence type="ECO:0000256" key="3">
    <source>
        <dbReference type="ARBA" id="ARBA00004964"/>
    </source>
</evidence>
<dbReference type="EC" id="2.4.1.18" evidence="10"/>
<dbReference type="Gene3D" id="2.60.40.10">
    <property type="entry name" value="Immunoglobulins"/>
    <property type="match status" value="1"/>
</dbReference>
<keyword evidence="7 10" id="KW-0808">Transferase</keyword>
<dbReference type="InterPro" id="IPR006407">
    <property type="entry name" value="GlgB"/>
</dbReference>
<evidence type="ECO:0000256" key="7">
    <source>
        <dbReference type="ARBA" id="ARBA00022679"/>
    </source>
</evidence>
<feature type="active site" description="Nucleophile" evidence="10 11">
    <location>
        <position position="310"/>
    </location>
</feature>
<comment type="function">
    <text evidence="2 10">Catalyzes the formation of the alpha-1,6-glucosidic linkages in glycogen by scission of a 1,4-alpha-linked oligosaccharide from growing alpha-1,4-glucan chains and the subsequent attachment of the oligosaccharide to the alpha-1,6 position.</text>
</comment>
<evidence type="ECO:0000256" key="9">
    <source>
        <dbReference type="ARBA" id="ARBA00023277"/>
    </source>
</evidence>
<reference evidence="13 14" key="1">
    <citation type="submission" date="2018-07" db="EMBL/GenBank/DDBJ databases">
        <title>Lottiidibacillus patelloidae gen. nov., sp. nov., isolated from the intestinal tract of a marine limpet and the reclassification of B. taeanensis BH030017T, B. algicola KMM 3737T and B. hwajinpoensis SW-72T as genus Lottiidibacillus.</title>
        <authorList>
            <person name="Liu R."/>
            <person name="Huang Z."/>
        </authorList>
    </citation>
    <scope>NUCLEOTIDE SEQUENCE [LARGE SCALE GENOMIC DNA]</scope>
    <source>
        <strain evidence="13 14">BH030017</strain>
    </source>
</reference>
<dbReference type="PANTHER" id="PTHR43651:SF3">
    <property type="entry name" value="1,4-ALPHA-GLUCAN-BRANCHING ENZYME"/>
    <property type="match status" value="1"/>
</dbReference>
<dbReference type="NCBIfam" id="NF003811">
    <property type="entry name" value="PRK05402.1"/>
    <property type="match status" value="1"/>
</dbReference>
<gene>
    <name evidence="10" type="primary">glgB</name>
    <name evidence="13" type="ORF">DS031_01085</name>
</gene>
<dbReference type="Proteomes" id="UP000253314">
    <property type="component" value="Unassembled WGS sequence"/>
</dbReference>
<dbReference type="GO" id="GO:0004553">
    <property type="term" value="F:hydrolase activity, hydrolyzing O-glycosyl compounds"/>
    <property type="evidence" value="ECO:0007669"/>
    <property type="project" value="InterPro"/>
</dbReference>
<dbReference type="InterPro" id="IPR017853">
    <property type="entry name" value="GH"/>
</dbReference>
<dbReference type="InterPro" id="IPR004193">
    <property type="entry name" value="Glyco_hydro_13_N"/>
</dbReference>
<dbReference type="GO" id="GO:0003844">
    <property type="term" value="F:1,4-alpha-glucan branching enzyme activity"/>
    <property type="evidence" value="ECO:0007669"/>
    <property type="project" value="UniProtKB-UniRule"/>
</dbReference>
<dbReference type="Pfam" id="PF00128">
    <property type="entry name" value="Alpha-amylase"/>
    <property type="match status" value="2"/>
</dbReference>
<keyword evidence="6 10" id="KW-0328">Glycosyltransferase</keyword>
<evidence type="ECO:0000259" key="12">
    <source>
        <dbReference type="SMART" id="SM00642"/>
    </source>
</evidence>
<dbReference type="FunFam" id="2.60.40.1180:FF:000002">
    <property type="entry name" value="1,4-alpha-glucan branching enzyme GlgB"/>
    <property type="match status" value="1"/>
</dbReference>
<dbReference type="Pfam" id="PF02922">
    <property type="entry name" value="CBM_48"/>
    <property type="match status" value="1"/>
</dbReference>
<comment type="subunit">
    <text evidence="10">Monomer.</text>
</comment>
<dbReference type="SUPFAM" id="SSF51011">
    <property type="entry name" value="Glycosyl hydrolase domain"/>
    <property type="match status" value="1"/>
</dbReference>
<organism evidence="13 14">
    <name type="scientific">Bacillus taeanensis</name>
    <dbReference type="NCBI Taxonomy" id="273032"/>
    <lineage>
        <taxon>Bacteria</taxon>
        <taxon>Bacillati</taxon>
        <taxon>Bacillota</taxon>
        <taxon>Bacilli</taxon>
        <taxon>Bacillales</taxon>
        <taxon>Bacillaceae</taxon>
        <taxon>Bacillus</taxon>
    </lineage>
</organism>
<dbReference type="SUPFAM" id="SSF51445">
    <property type="entry name" value="(Trans)glycosidases"/>
    <property type="match status" value="1"/>
</dbReference>
<dbReference type="SUPFAM" id="SSF81296">
    <property type="entry name" value="E set domains"/>
    <property type="match status" value="1"/>
</dbReference>
<comment type="pathway">
    <text evidence="3 10">Glycan biosynthesis; glycogen biosynthesis.</text>
</comment>
<dbReference type="Pfam" id="PF02806">
    <property type="entry name" value="Alpha-amylase_C"/>
    <property type="match status" value="1"/>
</dbReference>
<evidence type="ECO:0000256" key="5">
    <source>
        <dbReference type="ARBA" id="ARBA00022600"/>
    </source>
</evidence>
<dbReference type="RefSeq" id="WP_113804078.1">
    <property type="nucleotide sequence ID" value="NZ_QOCW01000001.1"/>
</dbReference>
<evidence type="ECO:0000256" key="10">
    <source>
        <dbReference type="HAMAP-Rule" id="MF_00685"/>
    </source>
</evidence>
<keyword evidence="8 10" id="KW-0320">Glycogen biosynthesis</keyword>
<dbReference type="PANTHER" id="PTHR43651">
    <property type="entry name" value="1,4-ALPHA-GLUCAN-BRANCHING ENZYME"/>
    <property type="match status" value="1"/>
</dbReference>
<dbReference type="InterPro" id="IPR037439">
    <property type="entry name" value="Branching_enzy"/>
</dbReference>
<evidence type="ECO:0000256" key="8">
    <source>
        <dbReference type="ARBA" id="ARBA00023056"/>
    </source>
</evidence>
<dbReference type="AlphaFoldDB" id="A0A366Y3Q5"/>
<dbReference type="FunFam" id="2.60.40.10:FF:000169">
    <property type="entry name" value="1,4-alpha-glucan branching enzyme GlgB"/>
    <property type="match status" value="1"/>
</dbReference>
<name>A0A366Y3Q5_9BACI</name>
<keyword evidence="14" id="KW-1185">Reference proteome</keyword>
<dbReference type="InterPro" id="IPR013780">
    <property type="entry name" value="Glyco_hydro_b"/>
</dbReference>
<dbReference type="InterPro" id="IPR013783">
    <property type="entry name" value="Ig-like_fold"/>
</dbReference>
<evidence type="ECO:0000256" key="2">
    <source>
        <dbReference type="ARBA" id="ARBA00002953"/>
    </source>
</evidence>
<dbReference type="NCBIfam" id="NF008967">
    <property type="entry name" value="PRK12313.1"/>
    <property type="match status" value="1"/>
</dbReference>
<proteinExistence type="inferred from homology"/>
<dbReference type="CDD" id="cd02855">
    <property type="entry name" value="E_set_GBE_prok_N"/>
    <property type="match status" value="1"/>
</dbReference>
<dbReference type="Gene3D" id="2.60.40.1180">
    <property type="entry name" value="Golgi alpha-mannosidase II"/>
    <property type="match status" value="1"/>
</dbReference>
<dbReference type="FunFam" id="3.20.20.80:FF:000003">
    <property type="entry name" value="1,4-alpha-glucan branching enzyme GlgB"/>
    <property type="match status" value="1"/>
</dbReference>
<comment type="caution">
    <text evidence="13">The sequence shown here is derived from an EMBL/GenBank/DDBJ whole genome shotgun (WGS) entry which is preliminary data.</text>
</comment>
<dbReference type="SMART" id="SM00642">
    <property type="entry name" value="Aamy"/>
    <property type="match status" value="1"/>
</dbReference>
<feature type="domain" description="Glycosyl hydrolase family 13 catalytic" evidence="12">
    <location>
        <begin position="153"/>
        <end position="521"/>
    </location>
</feature>
<dbReference type="EMBL" id="QOCW01000001">
    <property type="protein sequence ID" value="RBW71629.1"/>
    <property type="molecule type" value="Genomic_DNA"/>
</dbReference>
<dbReference type="GO" id="GO:0005978">
    <property type="term" value="P:glycogen biosynthetic process"/>
    <property type="evidence" value="ECO:0007669"/>
    <property type="project" value="UniProtKB-UniRule"/>
</dbReference>
<accession>A0A366Y3Q5</accession>
<evidence type="ECO:0000256" key="6">
    <source>
        <dbReference type="ARBA" id="ARBA00022676"/>
    </source>
</evidence>
<comment type="similarity">
    <text evidence="4 10">Belongs to the glycosyl hydrolase 13 family. GlgB subfamily.</text>
</comment>
<dbReference type="InterPro" id="IPR006048">
    <property type="entry name" value="A-amylase/branching_C"/>
</dbReference>
<protein>
    <recommendedName>
        <fullName evidence="10">1,4-alpha-glucan branching enzyme GlgB</fullName>
        <ecNumber evidence="10">2.4.1.18</ecNumber>
    </recommendedName>
    <alternativeName>
        <fullName evidence="10">1,4-alpha-D-glucan:1,4-alpha-D-glucan 6-glucosyl-transferase</fullName>
    </alternativeName>
    <alternativeName>
        <fullName evidence="10">Alpha-(1-&gt;4)-glucan branching enzyme</fullName>
    </alternativeName>
    <alternativeName>
        <fullName evidence="10">Glycogen branching enzyme</fullName>
        <shortName evidence="10">BE</shortName>
    </alternativeName>
</protein>
<dbReference type="UniPathway" id="UPA00164"/>
<evidence type="ECO:0000313" key="14">
    <source>
        <dbReference type="Proteomes" id="UP000253314"/>
    </source>
</evidence>
<evidence type="ECO:0000256" key="1">
    <source>
        <dbReference type="ARBA" id="ARBA00000826"/>
    </source>
</evidence>
<dbReference type="PIRSF" id="PIRSF000463">
    <property type="entry name" value="GlgB"/>
    <property type="match status" value="1"/>
</dbReference>
<dbReference type="GO" id="GO:0005829">
    <property type="term" value="C:cytosol"/>
    <property type="evidence" value="ECO:0007669"/>
    <property type="project" value="TreeGrafter"/>
</dbReference>